<dbReference type="EMBL" id="CANTFL010001211">
    <property type="protein sequence ID" value="CAI5733923.1"/>
    <property type="molecule type" value="Genomic_DNA"/>
</dbReference>
<dbReference type="Pfam" id="PF14811">
    <property type="entry name" value="TPD"/>
    <property type="match status" value="1"/>
</dbReference>
<keyword evidence="3" id="KW-0963">Cytoplasm</keyword>
<protein>
    <recommendedName>
        <fullName evidence="5">CDAN1-interacting nuclease 1</fullName>
    </recommendedName>
</protein>
<evidence type="ECO:0000313" key="8">
    <source>
        <dbReference type="Proteomes" id="UP001162031"/>
    </source>
</evidence>
<proteinExistence type="predicted"/>
<name>A0AAV0UDV6_HYABA</name>
<evidence type="ECO:0000256" key="1">
    <source>
        <dbReference type="ARBA" id="ARBA00004123"/>
    </source>
</evidence>
<evidence type="ECO:0000256" key="3">
    <source>
        <dbReference type="ARBA" id="ARBA00022490"/>
    </source>
</evidence>
<dbReference type="PANTHER" id="PTHR31661">
    <property type="entry name" value="SIMILAR TO CDNA SEQUENCE BC052040"/>
    <property type="match status" value="1"/>
</dbReference>
<dbReference type="GO" id="GO:0005737">
    <property type="term" value="C:cytoplasm"/>
    <property type="evidence" value="ECO:0007669"/>
    <property type="project" value="UniProtKB-SubCell"/>
</dbReference>
<evidence type="ECO:0000256" key="5">
    <source>
        <dbReference type="ARBA" id="ARBA00023480"/>
    </source>
</evidence>
<evidence type="ECO:0000256" key="4">
    <source>
        <dbReference type="ARBA" id="ARBA00023242"/>
    </source>
</evidence>
<keyword evidence="8" id="KW-1185">Reference proteome</keyword>
<sequence>MDDHEYDRICSLAAYPAPDTSSPLCASVTEEQFAVIQRQLRHRHLRAELRRHGQDQKVAHYIARRDAGESICAIALSVAFSPCMLARVLLKAKYQWSKATISRLFKEAMREEEEEAEEEERGEEEEEGTDGDLRATTGSFVSKADYAQVIPELRECVEADAYCSPLADRVRHSVGQEYEDVLLMTLRTRQLVFESEATLRAKGLSKTPDVRLLLPIGVKDAADGERLHVVHWIDSKAMFGDRYTHDTENASQLQGYVNRFGPGMVIYWFGHVAHLSADRDVFVTDAFPQEIALPGAFDPLAAVPKVRAGDVVALRPAEVATAFDEDYVPITSVVCE</sequence>
<feature type="region of interest" description="Disordered" evidence="6">
    <location>
        <begin position="109"/>
        <end position="136"/>
    </location>
</feature>
<dbReference type="PANTHER" id="PTHR31661:SF1">
    <property type="entry name" value="CDAN1-INTERACTING NUCLEASE 1"/>
    <property type="match status" value="1"/>
</dbReference>
<organism evidence="7 8">
    <name type="scientific">Hyaloperonospora brassicae</name>
    <name type="common">Brassica downy mildew</name>
    <name type="synonym">Peronospora brassicae</name>
    <dbReference type="NCBI Taxonomy" id="162125"/>
    <lineage>
        <taxon>Eukaryota</taxon>
        <taxon>Sar</taxon>
        <taxon>Stramenopiles</taxon>
        <taxon>Oomycota</taxon>
        <taxon>Peronosporomycetes</taxon>
        <taxon>Peronosporales</taxon>
        <taxon>Peronosporaceae</taxon>
        <taxon>Hyaloperonospora</taxon>
    </lineage>
</organism>
<comment type="subcellular location">
    <subcellularLocation>
        <location evidence="2">Cytoplasm</location>
    </subcellularLocation>
    <subcellularLocation>
        <location evidence="1">Nucleus</location>
    </subcellularLocation>
</comment>
<feature type="compositionally biased region" description="Acidic residues" evidence="6">
    <location>
        <begin position="110"/>
        <end position="130"/>
    </location>
</feature>
<evidence type="ECO:0000256" key="6">
    <source>
        <dbReference type="SAM" id="MobiDB-lite"/>
    </source>
</evidence>
<reference evidence="7" key="1">
    <citation type="submission" date="2022-12" db="EMBL/GenBank/DDBJ databases">
        <authorList>
            <person name="Webb A."/>
        </authorList>
    </citation>
    <scope>NUCLEOTIDE SEQUENCE</scope>
    <source>
        <strain evidence="7">Hp1</strain>
    </source>
</reference>
<accession>A0AAV0UDV6</accession>
<dbReference type="GO" id="GO:0005634">
    <property type="term" value="C:nucleus"/>
    <property type="evidence" value="ECO:0007669"/>
    <property type="project" value="UniProtKB-SubCell"/>
</dbReference>
<keyword evidence="4" id="KW-0539">Nucleus</keyword>
<gene>
    <name evidence="7" type="ORF">HBR001_LOCUS5997</name>
</gene>
<dbReference type="AlphaFoldDB" id="A0AAV0UDV6"/>
<evidence type="ECO:0000256" key="2">
    <source>
        <dbReference type="ARBA" id="ARBA00004496"/>
    </source>
</evidence>
<comment type="caution">
    <text evidence="7">The sequence shown here is derived from an EMBL/GenBank/DDBJ whole genome shotgun (WGS) entry which is preliminary data.</text>
</comment>
<dbReference type="Proteomes" id="UP001162031">
    <property type="component" value="Unassembled WGS sequence"/>
</dbReference>
<evidence type="ECO:0000313" key="7">
    <source>
        <dbReference type="EMBL" id="CAI5733923.1"/>
    </source>
</evidence>
<dbReference type="InterPro" id="IPR029404">
    <property type="entry name" value="CDIN1"/>
</dbReference>